<sequence length="361" mass="40354">MPSNDRRSTQLTASITFRMDSLSQAVLGASVMAAVLPARQRRKGLAAGALLGTVPDLDTFIVPLFSQTPVDIFTWHRGPSHALWLLLLLGWLLWWLLRRRVPAVQQAPNAWLLGSVLALLTHPLLDAFTVYGTQLWWPSSSHPVMWSSLFIIDPLYTLPLLLGVVLAWIGGARRWAGRALLAGLVISTAYIGWSQLSRHWTDRIVATGLAEQGLADAPRLLVNTPLNTMLWRIIVMTPQGYAIGHRSIFDGDAPLQLQHHASEMPLVRQLAGDNPEIQRLLWFTSGFMAADITDGRLVLRDLRMGTEGSYFFSFAVARQQPIMHGQQAPWQSITPAQAVAGPRQMRQQVEQTWQRLWHPLP</sequence>
<comment type="caution">
    <text evidence="2">The sequence shown here is derived from an EMBL/GenBank/DDBJ whole genome shotgun (WGS) entry which is preliminary data.</text>
</comment>
<evidence type="ECO:0000313" key="2">
    <source>
        <dbReference type="EMBL" id="RMX08031.1"/>
    </source>
</evidence>
<keyword evidence="1" id="KW-0472">Membrane</keyword>
<proteinExistence type="predicted"/>
<dbReference type="AlphaFoldDB" id="A0A3M6QYM8"/>
<dbReference type="Proteomes" id="UP000278006">
    <property type="component" value="Unassembled WGS sequence"/>
</dbReference>
<organism evidence="2 3">
    <name type="scientific">Corticibacter populi</name>
    <dbReference type="NCBI Taxonomy" id="1550736"/>
    <lineage>
        <taxon>Bacteria</taxon>
        <taxon>Pseudomonadati</taxon>
        <taxon>Pseudomonadota</taxon>
        <taxon>Betaproteobacteria</taxon>
        <taxon>Burkholderiales</taxon>
        <taxon>Comamonadaceae</taxon>
        <taxon>Corticibacter</taxon>
    </lineage>
</organism>
<dbReference type="GO" id="GO:0016787">
    <property type="term" value="F:hydrolase activity"/>
    <property type="evidence" value="ECO:0007669"/>
    <property type="project" value="UniProtKB-KW"/>
</dbReference>
<accession>A0A3M6QYM8</accession>
<feature type="transmembrane region" description="Helical" evidence="1">
    <location>
        <begin position="109"/>
        <end position="132"/>
    </location>
</feature>
<dbReference type="InterPro" id="IPR053170">
    <property type="entry name" value="Transcription_regulator"/>
</dbReference>
<evidence type="ECO:0000256" key="1">
    <source>
        <dbReference type="SAM" id="Phobius"/>
    </source>
</evidence>
<evidence type="ECO:0000313" key="3">
    <source>
        <dbReference type="Proteomes" id="UP000278006"/>
    </source>
</evidence>
<feature type="transmembrane region" description="Helical" evidence="1">
    <location>
        <begin position="175"/>
        <end position="193"/>
    </location>
</feature>
<dbReference type="PANTHER" id="PTHR40031">
    <property type="entry name" value="HYPOTHETICAL MEMBRANE SPANNING PROTEIN"/>
    <property type="match status" value="1"/>
</dbReference>
<dbReference type="PANTHER" id="PTHR40031:SF1">
    <property type="entry name" value="MEMBRANE-BOUND METAL-DEPENDENT HYDROLASE"/>
    <property type="match status" value="1"/>
</dbReference>
<reference evidence="2 3" key="1">
    <citation type="submission" date="2018-10" db="EMBL/GenBank/DDBJ databases">
        <title>Draft genome of Cortibacter populi DSM10536.</title>
        <authorList>
            <person name="Bernier A.-M."/>
            <person name="Bernard K."/>
        </authorList>
    </citation>
    <scope>NUCLEOTIDE SEQUENCE [LARGE SCALE GENOMIC DNA]</scope>
    <source>
        <strain evidence="2 3">DSM 105136</strain>
    </source>
</reference>
<keyword evidence="3" id="KW-1185">Reference proteome</keyword>
<keyword evidence="1" id="KW-1133">Transmembrane helix</keyword>
<dbReference type="EMBL" id="RDQO01000001">
    <property type="protein sequence ID" value="RMX08031.1"/>
    <property type="molecule type" value="Genomic_DNA"/>
</dbReference>
<protein>
    <submittedName>
        <fullName evidence="2">Metal-dependent hydrolase</fullName>
    </submittedName>
</protein>
<feature type="transmembrane region" description="Helical" evidence="1">
    <location>
        <begin position="78"/>
        <end position="97"/>
    </location>
</feature>
<feature type="transmembrane region" description="Helical" evidence="1">
    <location>
        <begin position="144"/>
        <end position="168"/>
    </location>
</feature>
<dbReference type="Pfam" id="PF04307">
    <property type="entry name" value="YdjM"/>
    <property type="match status" value="1"/>
</dbReference>
<dbReference type="OrthoDB" id="9781927at2"/>
<gene>
    <name evidence="2" type="ORF">D8I35_02580</name>
</gene>
<name>A0A3M6QYM8_9BURK</name>
<feature type="transmembrane region" description="Helical" evidence="1">
    <location>
        <begin position="45"/>
        <end position="66"/>
    </location>
</feature>
<keyword evidence="1" id="KW-0812">Transmembrane</keyword>
<keyword evidence="2" id="KW-0378">Hydrolase</keyword>
<dbReference type="InterPro" id="IPR007404">
    <property type="entry name" value="YdjM-like"/>
</dbReference>